<dbReference type="InterPro" id="IPR004360">
    <property type="entry name" value="Glyas_Fos-R_dOase_dom"/>
</dbReference>
<sequence length="151" mass="16769">MSVQKIPDNCEGFIPYLIVNGADEAIAFYVKALGGKPGVVLRMQDCTVGHAEVIIGRTRIMLAEEVPQWGITGAKSLGGCPLTLTLYVEDVDARAKQAIDAGMTVKRELADQFYGDRMVMLTDPYGYEWCLGTHVEDVSDEEIQRRMQEMH</sequence>
<dbReference type="CDD" id="cd07246">
    <property type="entry name" value="VOC_like"/>
    <property type="match status" value="1"/>
</dbReference>
<gene>
    <name evidence="2" type="ORF">Mal15_60210</name>
</gene>
<dbReference type="AlphaFoldDB" id="A0A5B9MNM4"/>
<dbReference type="Gene3D" id="3.30.720.110">
    <property type="match status" value="1"/>
</dbReference>
<keyword evidence="3" id="KW-1185">Reference proteome</keyword>
<dbReference type="Pfam" id="PF00903">
    <property type="entry name" value="Glyoxalase"/>
    <property type="match status" value="1"/>
</dbReference>
<accession>A0A5B9MNM4</accession>
<dbReference type="PANTHER" id="PTHR34109">
    <property type="entry name" value="BNAUNNG04460D PROTEIN-RELATED"/>
    <property type="match status" value="1"/>
</dbReference>
<protein>
    <submittedName>
        <fullName evidence="2">Glyoxalase-like domain protein</fullName>
    </submittedName>
</protein>
<dbReference type="InterPro" id="IPR029068">
    <property type="entry name" value="Glyas_Bleomycin-R_OHBP_Dase"/>
</dbReference>
<dbReference type="Proteomes" id="UP000321353">
    <property type="component" value="Chromosome"/>
</dbReference>
<evidence type="ECO:0000259" key="1">
    <source>
        <dbReference type="PROSITE" id="PS51819"/>
    </source>
</evidence>
<dbReference type="Gene3D" id="3.30.720.120">
    <property type="match status" value="1"/>
</dbReference>
<dbReference type="EMBL" id="CP036264">
    <property type="protein sequence ID" value="QEG01940.1"/>
    <property type="molecule type" value="Genomic_DNA"/>
</dbReference>
<dbReference type="KEGG" id="smam:Mal15_60210"/>
<dbReference type="InterPro" id="IPR037523">
    <property type="entry name" value="VOC_core"/>
</dbReference>
<dbReference type="PANTHER" id="PTHR34109:SF1">
    <property type="entry name" value="VOC DOMAIN-CONTAINING PROTEIN"/>
    <property type="match status" value="1"/>
</dbReference>
<dbReference type="RefSeq" id="WP_147870951.1">
    <property type="nucleotide sequence ID" value="NZ_CP036264.1"/>
</dbReference>
<organism evidence="2 3">
    <name type="scientific">Stieleria maiorica</name>
    <dbReference type="NCBI Taxonomy" id="2795974"/>
    <lineage>
        <taxon>Bacteria</taxon>
        <taxon>Pseudomonadati</taxon>
        <taxon>Planctomycetota</taxon>
        <taxon>Planctomycetia</taxon>
        <taxon>Pirellulales</taxon>
        <taxon>Pirellulaceae</taxon>
        <taxon>Stieleria</taxon>
    </lineage>
</organism>
<name>A0A5B9MNM4_9BACT</name>
<proteinExistence type="predicted"/>
<feature type="domain" description="VOC" evidence="1">
    <location>
        <begin position="10"/>
        <end position="134"/>
    </location>
</feature>
<dbReference type="PROSITE" id="PS51819">
    <property type="entry name" value="VOC"/>
    <property type="match status" value="1"/>
</dbReference>
<evidence type="ECO:0000313" key="3">
    <source>
        <dbReference type="Proteomes" id="UP000321353"/>
    </source>
</evidence>
<reference evidence="2 3" key="1">
    <citation type="submission" date="2019-02" db="EMBL/GenBank/DDBJ databases">
        <title>Planctomycetal bacteria perform biofilm scaping via a novel small molecule.</title>
        <authorList>
            <person name="Jeske O."/>
            <person name="Boedeker C."/>
            <person name="Wiegand S."/>
            <person name="Breitling P."/>
            <person name="Kallscheuer N."/>
            <person name="Jogler M."/>
            <person name="Rohde M."/>
            <person name="Petersen J."/>
            <person name="Medema M.H."/>
            <person name="Surup F."/>
            <person name="Jogler C."/>
        </authorList>
    </citation>
    <scope>NUCLEOTIDE SEQUENCE [LARGE SCALE GENOMIC DNA]</scope>
    <source>
        <strain evidence="2 3">Mal15</strain>
    </source>
</reference>
<dbReference type="SUPFAM" id="SSF54593">
    <property type="entry name" value="Glyoxalase/Bleomycin resistance protein/Dihydroxybiphenyl dioxygenase"/>
    <property type="match status" value="1"/>
</dbReference>
<evidence type="ECO:0000313" key="2">
    <source>
        <dbReference type="EMBL" id="QEG01940.1"/>
    </source>
</evidence>